<evidence type="ECO:0000313" key="2">
    <source>
        <dbReference type="Proteomes" id="UP001210130"/>
    </source>
</evidence>
<sequence length="190" mass="20395">MNKQFNPEAAPGGVITGSGLVDFFSVAESLSRGDYDHNQLEGMGLACAALDGVALTWFAAAPAQHASLWQWVVAAAFLAEQLKNNGDVDVIGEDGAKVKAAVYVGQYGAMTVYPAAERFALASHVEGYALQKYGTIAGMDLAIQYYHTMVEWRDGTYWLSAHGRDVLADLHDNLLATIHHSGVPAMPTEH</sequence>
<dbReference type="RefSeq" id="WP_271207468.1">
    <property type="nucleotide sequence ID" value="NZ_CP112887.1"/>
</dbReference>
<name>A0AAJ5QWA1_9ENTR</name>
<evidence type="ECO:0000313" key="1">
    <source>
        <dbReference type="EMBL" id="WBW62552.1"/>
    </source>
</evidence>
<protein>
    <submittedName>
        <fullName evidence="1">Uncharacterized protein</fullName>
    </submittedName>
</protein>
<keyword evidence="2" id="KW-1185">Reference proteome</keyword>
<dbReference type="AlphaFoldDB" id="A0AAJ5QWA1"/>
<dbReference type="Proteomes" id="UP001210130">
    <property type="component" value="Chromosome"/>
</dbReference>
<reference evidence="1 2" key="1">
    <citation type="journal article" date="2023" name="Microbiol. Resour. Announc.">
        <title>Complete Genome Sequence of the First Colistin-Resistant Raoultella electrica Strain.</title>
        <authorList>
            <person name="Aldeia C."/>
            <person name="Campos-Madueno E.I."/>
            <person name="Sendi P."/>
            <person name="Endimiani A."/>
        </authorList>
    </citation>
    <scope>NUCLEOTIDE SEQUENCE [LARGE SCALE GENOMIC DNA]</scope>
    <source>
        <strain evidence="1 2">S2-IND-01-C</strain>
    </source>
</reference>
<organism evidence="1 2">
    <name type="scientific">Klebsiella electrica</name>
    <dbReference type="NCBI Taxonomy" id="1259973"/>
    <lineage>
        <taxon>Bacteria</taxon>
        <taxon>Pseudomonadati</taxon>
        <taxon>Pseudomonadota</taxon>
        <taxon>Gammaproteobacteria</taxon>
        <taxon>Enterobacterales</taxon>
        <taxon>Enterobacteriaceae</taxon>
        <taxon>Klebsiella/Raoultella group</taxon>
        <taxon>Klebsiella</taxon>
    </lineage>
</organism>
<proteinExistence type="predicted"/>
<accession>A0AAJ5QWA1</accession>
<gene>
    <name evidence="1" type="ORF">OR613_06405</name>
</gene>
<dbReference type="EMBL" id="CP112887">
    <property type="protein sequence ID" value="WBW62552.1"/>
    <property type="molecule type" value="Genomic_DNA"/>
</dbReference>